<name>A0A369Q5G9_9SPHN</name>
<dbReference type="AlphaFoldDB" id="A0A369Q5G9"/>
<protein>
    <recommendedName>
        <fullName evidence="5">DUF481 domain-containing protein</fullName>
    </recommendedName>
</protein>
<feature type="signal peptide" evidence="2">
    <location>
        <begin position="1"/>
        <end position="26"/>
    </location>
</feature>
<feature type="region of interest" description="Disordered" evidence="1">
    <location>
        <begin position="282"/>
        <end position="302"/>
    </location>
</feature>
<evidence type="ECO:0000313" key="3">
    <source>
        <dbReference type="EMBL" id="RDC60141.1"/>
    </source>
</evidence>
<feature type="compositionally biased region" description="Basic and acidic residues" evidence="1">
    <location>
        <begin position="283"/>
        <end position="292"/>
    </location>
</feature>
<keyword evidence="2" id="KW-0732">Signal</keyword>
<evidence type="ECO:0000256" key="1">
    <source>
        <dbReference type="SAM" id="MobiDB-lite"/>
    </source>
</evidence>
<gene>
    <name evidence="3" type="ORF">HME9302_01340</name>
</gene>
<dbReference type="OrthoDB" id="7425435at2"/>
<evidence type="ECO:0008006" key="5">
    <source>
        <dbReference type="Google" id="ProtNLM"/>
    </source>
</evidence>
<proteinExistence type="predicted"/>
<evidence type="ECO:0000256" key="2">
    <source>
        <dbReference type="SAM" id="SignalP"/>
    </source>
</evidence>
<feature type="chain" id="PRO_5016942806" description="DUF481 domain-containing protein" evidence="2">
    <location>
        <begin position="27"/>
        <end position="302"/>
    </location>
</feature>
<organism evidence="3 4">
    <name type="scientific">Alteripontixanthobacter maritimus</name>
    <dbReference type="NCBI Taxonomy" id="2161824"/>
    <lineage>
        <taxon>Bacteria</taxon>
        <taxon>Pseudomonadati</taxon>
        <taxon>Pseudomonadota</taxon>
        <taxon>Alphaproteobacteria</taxon>
        <taxon>Sphingomonadales</taxon>
        <taxon>Erythrobacteraceae</taxon>
        <taxon>Alteripontixanthobacter</taxon>
    </lineage>
</organism>
<accession>A0A369Q5G9</accession>
<sequence>MSNLRLRSGRASVLLAAMLVGAPLFAQDDGWTLDAELDAGVRVTAAENAVRDDDDTVDDDAISFSLSPQVTATNGPVEVALRHRVRRIEYFDDDREDLWRNLLGAEVTYTTDPMGAVSVFAERGWNVSTAEFPRADQWEAGAEIERRFGAAHRVRVGGSWRERSYDDLAGSEGSGPRLDAQYRYRFAANHYLYVAGRVEEIDSDAERREMNRWLLSASYQRPLARDLRIRPQLTYRELDFPGRIVPDGASREDTILIPEVTLLYSPGDWLFSGELRYNIRSSNDPERGEDGFRISVNASHEF</sequence>
<keyword evidence="4" id="KW-1185">Reference proteome</keyword>
<dbReference type="SUPFAM" id="SSF56935">
    <property type="entry name" value="Porins"/>
    <property type="match status" value="1"/>
</dbReference>
<evidence type="ECO:0000313" key="4">
    <source>
        <dbReference type="Proteomes" id="UP000253727"/>
    </source>
</evidence>
<dbReference type="EMBL" id="QBKA01000002">
    <property type="protein sequence ID" value="RDC60141.1"/>
    <property type="molecule type" value="Genomic_DNA"/>
</dbReference>
<dbReference type="Proteomes" id="UP000253727">
    <property type="component" value="Unassembled WGS sequence"/>
</dbReference>
<dbReference type="RefSeq" id="WP_147270780.1">
    <property type="nucleotide sequence ID" value="NZ_QBKA01000002.1"/>
</dbReference>
<comment type="caution">
    <text evidence="3">The sequence shown here is derived from an EMBL/GenBank/DDBJ whole genome shotgun (WGS) entry which is preliminary data.</text>
</comment>
<reference evidence="3 4" key="1">
    <citation type="submission" date="2018-04" db="EMBL/GenBank/DDBJ databases">
        <title>Altererythrobacter sp. HME9302 genome sequencing and assembly.</title>
        <authorList>
            <person name="Kang H."/>
            <person name="Kim H."/>
            <person name="Joh K."/>
        </authorList>
    </citation>
    <scope>NUCLEOTIDE SEQUENCE [LARGE SCALE GENOMIC DNA]</scope>
    <source>
        <strain evidence="3 4">HME9302</strain>
    </source>
</reference>